<dbReference type="EMBL" id="CM000140">
    <property type="protein sequence ID" value="EAZ26348.1"/>
    <property type="molecule type" value="Genomic_DNA"/>
</dbReference>
<accession>A3AGA9</accession>
<reference evidence="1" key="1">
    <citation type="journal article" date="2005" name="PLoS Biol.">
        <title>The genomes of Oryza sativa: a history of duplications.</title>
        <authorList>
            <person name="Yu J."/>
            <person name="Wang J."/>
            <person name="Lin W."/>
            <person name="Li S."/>
            <person name="Li H."/>
            <person name="Zhou J."/>
            <person name="Ni P."/>
            <person name="Dong W."/>
            <person name="Hu S."/>
            <person name="Zeng C."/>
            <person name="Zhang J."/>
            <person name="Zhang Y."/>
            <person name="Li R."/>
            <person name="Xu Z."/>
            <person name="Li S."/>
            <person name="Li X."/>
            <person name="Zheng H."/>
            <person name="Cong L."/>
            <person name="Lin L."/>
            <person name="Yin J."/>
            <person name="Geng J."/>
            <person name="Li G."/>
            <person name="Shi J."/>
            <person name="Liu J."/>
            <person name="Lv H."/>
            <person name="Li J."/>
            <person name="Wang J."/>
            <person name="Deng Y."/>
            <person name="Ran L."/>
            <person name="Shi X."/>
            <person name="Wang X."/>
            <person name="Wu Q."/>
            <person name="Li C."/>
            <person name="Ren X."/>
            <person name="Wang J."/>
            <person name="Wang X."/>
            <person name="Li D."/>
            <person name="Liu D."/>
            <person name="Zhang X."/>
            <person name="Ji Z."/>
            <person name="Zhao W."/>
            <person name="Sun Y."/>
            <person name="Zhang Z."/>
            <person name="Bao J."/>
            <person name="Han Y."/>
            <person name="Dong L."/>
            <person name="Ji J."/>
            <person name="Chen P."/>
            <person name="Wu S."/>
            <person name="Liu J."/>
            <person name="Xiao Y."/>
            <person name="Bu D."/>
            <person name="Tan J."/>
            <person name="Yang L."/>
            <person name="Ye C."/>
            <person name="Zhang J."/>
            <person name="Xu J."/>
            <person name="Zhou Y."/>
            <person name="Yu Y."/>
            <person name="Zhang B."/>
            <person name="Zhuang S."/>
            <person name="Wei H."/>
            <person name="Liu B."/>
            <person name="Lei M."/>
            <person name="Yu H."/>
            <person name="Li Y."/>
            <person name="Xu H."/>
            <person name="Wei S."/>
            <person name="He X."/>
            <person name="Fang L."/>
            <person name="Zhang Z."/>
            <person name="Zhang Y."/>
            <person name="Huang X."/>
            <person name="Su Z."/>
            <person name="Tong W."/>
            <person name="Li J."/>
            <person name="Tong Z."/>
            <person name="Li S."/>
            <person name="Ye J."/>
            <person name="Wang L."/>
            <person name="Fang L."/>
            <person name="Lei T."/>
            <person name="Chen C."/>
            <person name="Chen H."/>
            <person name="Xu Z."/>
            <person name="Li H."/>
            <person name="Huang H."/>
            <person name="Zhang F."/>
            <person name="Xu H."/>
            <person name="Li N."/>
            <person name="Zhao C."/>
            <person name="Li S."/>
            <person name="Dong L."/>
            <person name="Huang Y."/>
            <person name="Li L."/>
            <person name="Xi Y."/>
            <person name="Qi Q."/>
            <person name="Li W."/>
            <person name="Zhang B."/>
            <person name="Hu W."/>
            <person name="Zhang Y."/>
            <person name="Tian X."/>
            <person name="Jiao Y."/>
            <person name="Liang X."/>
            <person name="Jin J."/>
            <person name="Gao L."/>
            <person name="Zheng W."/>
            <person name="Hao B."/>
            <person name="Liu S."/>
            <person name="Wang W."/>
            <person name="Yuan L."/>
            <person name="Cao M."/>
            <person name="McDermott J."/>
            <person name="Samudrala R."/>
            <person name="Wang J."/>
            <person name="Wong G.K."/>
            <person name="Yang H."/>
        </authorList>
    </citation>
    <scope>NUCLEOTIDE SEQUENCE [LARGE SCALE GENOMIC DNA]</scope>
</reference>
<proteinExistence type="predicted"/>
<protein>
    <submittedName>
        <fullName evidence="1">Uncharacterized protein</fullName>
    </submittedName>
</protein>
<organism evidence="1">
    <name type="scientific">Oryza sativa subsp. japonica</name>
    <name type="common">Rice</name>
    <dbReference type="NCBI Taxonomy" id="39947"/>
    <lineage>
        <taxon>Eukaryota</taxon>
        <taxon>Viridiplantae</taxon>
        <taxon>Streptophyta</taxon>
        <taxon>Embryophyta</taxon>
        <taxon>Tracheophyta</taxon>
        <taxon>Spermatophyta</taxon>
        <taxon>Magnoliopsida</taxon>
        <taxon>Liliopsida</taxon>
        <taxon>Poales</taxon>
        <taxon>Poaceae</taxon>
        <taxon>BOP clade</taxon>
        <taxon>Oryzoideae</taxon>
        <taxon>Oryzeae</taxon>
        <taxon>Oryzinae</taxon>
        <taxon>Oryza</taxon>
        <taxon>Oryza sativa</taxon>
    </lineage>
</organism>
<dbReference type="Proteomes" id="UP000007752">
    <property type="component" value="Chromosome 3"/>
</dbReference>
<name>A3AGA9_ORYSJ</name>
<dbReference type="AlphaFoldDB" id="A3AGA9"/>
<sequence length="124" mass="13534">MEVTMEDVAGDFEFSGCGSTTTTSSASSLDDGTGMCYAWGELSPVADWANFCCSDDDGGHDLHGLIESMLCDDTLLINISISENMGLSMIINFILKETTDIVKNKNYNRFPNCFDTSVEAQIIY</sequence>
<evidence type="ECO:0000313" key="1">
    <source>
        <dbReference type="EMBL" id="EAZ26348.1"/>
    </source>
</evidence>
<reference evidence="1" key="2">
    <citation type="submission" date="2008-12" db="EMBL/GenBank/DDBJ databases">
        <title>Improved gene annotation of the rice (Oryza sativa) genomes.</title>
        <authorList>
            <person name="Wang J."/>
            <person name="Li R."/>
            <person name="Fan W."/>
            <person name="Huang Q."/>
            <person name="Zhang J."/>
            <person name="Zhou Y."/>
            <person name="Hu Y."/>
            <person name="Zi S."/>
            <person name="Li J."/>
            <person name="Ni P."/>
            <person name="Zheng H."/>
            <person name="Zhang Y."/>
            <person name="Zhao M."/>
            <person name="Hao Q."/>
            <person name="McDermott J."/>
            <person name="Samudrala R."/>
            <person name="Kristiansen K."/>
            <person name="Wong G.K.-S."/>
        </authorList>
    </citation>
    <scope>NUCLEOTIDE SEQUENCE</scope>
</reference>
<gene>
    <name evidence="1" type="ORF">OsJ_10229</name>
</gene>